<dbReference type="InterPro" id="IPR013325">
    <property type="entry name" value="RNA_pol_sigma_r2"/>
</dbReference>
<dbReference type="InterPro" id="IPR014284">
    <property type="entry name" value="RNA_pol_sigma-70_dom"/>
</dbReference>
<dbReference type="Gene3D" id="1.10.10.10">
    <property type="entry name" value="Winged helix-like DNA-binding domain superfamily/Winged helix DNA-binding domain"/>
    <property type="match status" value="1"/>
</dbReference>
<feature type="domain" description="RNA polymerase sigma factor 70 region 4 type 2" evidence="6">
    <location>
        <begin position="112"/>
        <end position="164"/>
    </location>
</feature>
<evidence type="ECO:0000256" key="1">
    <source>
        <dbReference type="ARBA" id="ARBA00010641"/>
    </source>
</evidence>
<dbReference type="RefSeq" id="WP_348736573.1">
    <property type="nucleotide sequence ID" value="NZ_CAXJRC010000002.1"/>
</dbReference>
<keyword evidence="4" id="KW-0804">Transcription</keyword>
<keyword evidence="2" id="KW-0805">Transcription regulation</keyword>
<dbReference type="PANTHER" id="PTHR43133">
    <property type="entry name" value="RNA POLYMERASE ECF-TYPE SIGMA FACTO"/>
    <property type="match status" value="1"/>
</dbReference>
<comment type="similarity">
    <text evidence="1">Belongs to the sigma-70 factor family. ECF subfamily.</text>
</comment>
<protein>
    <submittedName>
        <fullName evidence="7">RNA polymerase sigma-70 factor, ECF subfamily</fullName>
    </submittedName>
</protein>
<keyword evidence="8" id="KW-1185">Reference proteome</keyword>
<dbReference type="Pfam" id="PF08281">
    <property type="entry name" value="Sigma70_r4_2"/>
    <property type="match status" value="1"/>
</dbReference>
<dbReference type="InterPro" id="IPR007627">
    <property type="entry name" value="RNA_pol_sigma70_r2"/>
</dbReference>
<dbReference type="InterPro" id="IPR013324">
    <property type="entry name" value="RNA_pol_sigma_r3/r4-like"/>
</dbReference>
<reference evidence="7 8" key="1">
    <citation type="submission" date="2024-05" db="EMBL/GenBank/DDBJ databases">
        <authorList>
            <person name="Duchaud E."/>
        </authorList>
    </citation>
    <scope>NUCLEOTIDE SEQUENCE [LARGE SCALE GENOMIC DNA]</scope>
    <source>
        <strain evidence="7">Ena-SAMPLE-TAB-13-05-2024-13:56:06:370-140305</strain>
    </source>
</reference>
<dbReference type="Gene3D" id="1.10.1740.10">
    <property type="match status" value="1"/>
</dbReference>
<dbReference type="NCBIfam" id="TIGR02937">
    <property type="entry name" value="sigma70-ECF"/>
    <property type="match status" value="1"/>
</dbReference>
<dbReference type="CDD" id="cd06171">
    <property type="entry name" value="Sigma70_r4"/>
    <property type="match status" value="1"/>
</dbReference>
<dbReference type="EMBL" id="CAXJRC010000002">
    <property type="protein sequence ID" value="CAL2104871.1"/>
    <property type="molecule type" value="Genomic_DNA"/>
</dbReference>
<feature type="domain" description="RNA polymerase sigma-70 region 2" evidence="5">
    <location>
        <begin position="18"/>
        <end position="82"/>
    </location>
</feature>
<comment type="caution">
    <text evidence="7">The sequence shown here is derived from an EMBL/GenBank/DDBJ whole genome shotgun (WGS) entry which is preliminary data.</text>
</comment>
<proteinExistence type="inferred from homology"/>
<organism evidence="7 8">
    <name type="scientific">Tenacibaculum vairaonense</name>
    <dbReference type="NCBI Taxonomy" id="3137860"/>
    <lineage>
        <taxon>Bacteria</taxon>
        <taxon>Pseudomonadati</taxon>
        <taxon>Bacteroidota</taxon>
        <taxon>Flavobacteriia</taxon>
        <taxon>Flavobacteriales</taxon>
        <taxon>Flavobacteriaceae</taxon>
        <taxon>Tenacibaculum</taxon>
    </lineage>
</organism>
<evidence type="ECO:0000259" key="5">
    <source>
        <dbReference type="Pfam" id="PF04542"/>
    </source>
</evidence>
<evidence type="ECO:0000259" key="6">
    <source>
        <dbReference type="Pfam" id="PF08281"/>
    </source>
</evidence>
<accession>A0ABM9PH02</accession>
<name>A0ABM9PH02_9FLAO</name>
<evidence type="ECO:0000256" key="4">
    <source>
        <dbReference type="ARBA" id="ARBA00023163"/>
    </source>
</evidence>
<dbReference type="Pfam" id="PF04542">
    <property type="entry name" value="Sigma70_r2"/>
    <property type="match status" value="1"/>
</dbReference>
<evidence type="ECO:0000313" key="8">
    <source>
        <dbReference type="Proteomes" id="UP001497602"/>
    </source>
</evidence>
<dbReference type="Proteomes" id="UP001497602">
    <property type="component" value="Unassembled WGS sequence"/>
</dbReference>
<dbReference type="PANTHER" id="PTHR43133:SF46">
    <property type="entry name" value="RNA POLYMERASE SIGMA-70 FACTOR ECF SUBFAMILY"/>
    <property type="match status" value="1"/>
</dbReference>
<gene>
    <name evidence="7" type="ORF">T190115A13A_110007</name>
</gene>
<sequence length="171" mass="20019">MKNTKQSLCAPEVFEDVYKANVQTLRNHIYYKCGDIDLAEDIVHDCFIKIWNNCAEVILTTVTAFLFKIANNAFLNSMKKKKIILKHEKLIKKDTVTIEHPQFIMEEKEFLKKLQEAIADLSDKEREVFLLNRIDKKKYREIAVLLDISIKTVEKRMMGALKKLRQTIEGI</sequence>
<evidence type="ECO:0000256" key="2">
    <source>
        <dbReference type="ARBA" id="ARBA00023015"/>
    </source>
</evidence>
<dbReference type="SUPFAM" id="SSF88659">
    <property type="entry name" value="Sigma3 and sigma4 domains of RNA polymerase sigma factors"/>
    <property type="match status" value="1"/>
</dbReference>
<evidence type="ECO:0000313" key="7">
    <source>
        <dbReference type="EMBL" id="CAL2104871.1"/>
    </source>
</evidence>
<dbReference type="SUPFAM" id="SSF88946">
    <property type="entry name" value="Sigma2 domain of RNA polymerase sigma factors"/>
    <property type="match status" value="1"/>
</dbReference>
<keyword evidence="3" id="KW-0731">Sigma factor</keyword>
<dbReference type="InterPro" id="IPR013249">
    <property type="entry name" value="RNA_pol_sigma70_r4_t2"/>
</dbReference>
<dbReference type="InterPro" id="IPR036388">
    <property type="entry name" value="WH-like_DNA-bd_sf"/>
</dbReference>
<evidence type="ECO:0000256" key="3">
    <source>
        <dbReference type="ARBA" id="ARBA00023082"/>
    </source>
</evidence>
<dbReference type="InterPro" id="IPR039425">
    <property type="entry name" value="RNA_pol_sigma-70-like"/>
</dbReference>